<dbReference type="EMBL" id="CP031166">
    <property type="protein sequence ID" value="AXV10079.1"/>
    <property type="molecule type" value="Genomic_DNA"/>
</dbReference>
<gene>
    <name evidence="3" type="ORF">DVS28_b0309</name>
</gene>
<name>A0A346Y6I2_9ACTN</name>
<dbReference type="InterPro" id="IPR036597">
    <property type="entry name" value="Fido-like_dom_sf"/>
</dbReference>
<evidence type="ECO:0000259" key="2">
    <source>
        <dbReference type="PROSITE" id="PS51459"/>
    </source>
</evidence>
<evidence type="ECO:0000256" key="1">
    <source>
        <dbReference type="PIRSR" id="PIRSR640198-1"/>
    </source>
</evidence>
<dbReference type="PROSITE" id="PS51459">
    <property type="entry name" value="FIDO"/>
    <property type="match status" value="1"/>
</dbReference>
<dbReference type="InterPro" id="IPR013436">
    <property type="entry name" value="Mobile_mystery_prot_B"/>
</dbReference>
<dbReference type="InterPro" id="IPR040198">
    <property type="entry name" value="Fido_containing"/>
</dbReference>
<organism evidence="3 4">
    <name type="scientific">Euzebya pacifica</name>
    <dbReference type="NCBI Taxonomy" id="1608957"/>
    <lineage>
        <taxon>Bacteria</taxon>
        <taxon>Bacillati</taxon>
        <taxon>Actinomycetota</taxon>
        <taxon>Nitriliruptoria</taxon>
        <taxon>Euzebyales</taxon>
    </lineage>
</organism>
<dbReference type="Pfam" id="PF02661">
    <property type="entry name" value="Fic"/>
    <property type="match status" value="1"/>
</dbReference>
<sequence>MTTRADLNEVEQANIAAARDRWMRRRSPDMLDDHELRRLHTDMFCDVWRWAGRQRTRETNIGVEPSRIAVDLRTLVGDTRFWLETDANSAVARFHHRLVQIHVFPNGNGRHGRLAADLLAKTNGLPPPRWGSDRKAYLDPLRHADTTGDITPLRQHMWST</sequence>
<dbReference type="Proteomes" id="UP000264006">
    <property type="component" value="Plasmid pEDY32-46I"/>
</dbReference>
<geneLocation type="plasmid" evidence="4">
    <name>pedy32-46i</name>
</geneLocation>
<evidence type="ECO:0000313" key="3">
    <source>
        <dbReference type="EMBL" id="AXV10079.1"/>
    </source>
</evidence>
<accession>A0A346Y6I2</accession>
<dbReference type="NCBIfam" id="TIGR02613">
    <property type="entry name" value="mob_myst_B"/>
    <property type="match status" value="1"/>
</dbReference>
<dbReference type="SUPFAM" id="SSF140931">
    <property type="entry name" value="Fic-like"/>
    <property type="match status" value="1"/>
</dbReference>
<proteinExistence type="predicted"/>
<reference evidence="3 4" key="1">
    <citation type="submission" date="2018-09" db="EMBL/GenBank/DDBJ databases">
        <title>Complete genome sequence of Euzebya sp. DY32-46 isolated from seawater of Pacific Ocean.</title>
        <authorList>
            <person name="Xu L."/>
            <person name="Wu Y.-H."/>
            <person name="Xu X.-W."/>
        </authorList>
    </citation>
    <scope>NUCLEOTIDE SEQUENCE [LARGE SCALE GENOMIC DNA]</scope>
    <source>
        <strain evidence="3 4">DY32-46</strain>
        <plasmid evidence="4">pedy32-46i</plasmid>
    </source>
</reference>
<dbReference type="AlphaFoldDB" id="A0A346Y6I2"/>
<dbReference type="KEGG" id="euz:DVS28_b0309"/>
<keyword evidence="4" id="KW-1185">Reference proteome</keyword>
<feature type="active site" evidence="1">
    <location>
        <position position="102"/>
    </location>
</feature>
<keyword evidence="3" id="KW-0614">Plasmid</keyword>
<dbReference type="PANTHER" id="PTHR13504">
    <property type="entry name" value="FIDO DOMAIN-CONTAINING PROTEIN DDB_G0283145"/>
    <property type="match status" value="1"/>
</dbReference>
<evidence type="ECO:0000313" key="4">
    <source>
        <dbReference type="Proteomes" id="UP000264006"/>
    </source>
</evidence>
<protein>
    <recommendedName>
        <fullName evidence="2">Fido domain-containing protein</fullName>
    </recommendedName>
</protein>
<dbReference type="InterPro" id="IPR003812">
    <property type="entry name" value="Fido"/>
</dbReference>
<dbReference type="Gene3D" id="1.10.3290.10">
    <property type="entry name" value="Fido-like domain"/>
    <property type="match status" value="1"/>
</dbReference>
<dbReference type="PANTHER" id="PTHR13504:SF39">
    <property type="entry name" value="CELL FILAMENTATION PROTEIN"/>
    <property type="match status" value="1"/>
</dbReference>
<feature type="domain" description="Fido" evidence="2">
    <location>
        <begin position="31"/>
        <end position="159"/>
    </location>
</feature>